<dbReference type="Proteomes" id="UP000820818">
    <property type="component" value="Linkage Group LG6"/>
</dbReference>
<keyword evidence="4 10" id="KW-1133">Transmembrane helix</keyword>
<dbReference type="InterPro" id="IPR000276">
    <property type="entry name" value="GPCR_Rhodpsn"/>
</dbReference>
<feature type="transmembrane region" description="Helical" evidence="10">
    <location>
        <begin position="365"/>
        <end position="390"/>
    </location>
</feature>
<feature type="transmembrane region" description="Helical" evidence="10">
    <location>
        <begin position="151"/>
        <end position="175"/>
    </location>
</feature>
<feature type="transmembrane region" description="Helical" evidence="10">
    <location>
        <begin position="402"/>
        <end position="422"/>
    </location>
</feature>
<dbReference type="PRINTS" id="PR01012">
    <property type="entry name" value="NRPEPTIDEYR"/>
</dbReference>
<keyword evidence="7 9" id="KW-0675">Receptor</keyword>
<keyword evidence="3 9" id="KW-0812">Transmembrane</keyword>
<evidence type="ECO:0000259" key="11">
    <source>
        <dbReference type="PROSITE" id="PS50262"/>
    </source>
</evidence>
<evidence type="ECO:0000256" key="5">
    <source>
        <dbReference type="ARBA" id="ARBA00023040"/>
    </source>
</evidence>
<dbReference type="AlphaFoldDB" id="A0AAD5PT72"/>
<comment type="similarity">
    <text evidence="2 9">Belongs to the G-protein coupled receptor 1 family.</text>
</comment>
<dbReference type="Pfam" id="PF00001">
    <property type="entry name" value="7tm_1"/>
    <property type="match status" value="1"/>
</dbReference>
<proteinExistence type="inferred from homology"/>
<organism evidence="12 13">
    <name type="scientific">Daphnia sinensis</name>
    <dbReference type="NCBI Taxonomy" id="1820382"/>
    <lineage>
        <taxon>Eukaryota</taxon>
        <taxon>Metazoa</taxon>
        <taxon>Ecdysozoa</taxon>
        <taxon>Arthropoda</taxon>
        <taxon>Crustacea</taxon>
        <taxon>Branchiopoda</taxon>
        <taxon>Diplostraca</taxon>
        <taxon>Cladocera</taxon>
        <taxon>Anomopoda</taxon>
        <taxon>Daphniidae</taxon>
        <taxon>Daphnia</taxon>
        <taxon>Daphnia similis group</taxon>
    </lineage>
</organism>
<protein>
    <recommendedName>
        <fullName evidence="11">G-protein coupled receptors family 1 profile domain-containing protein</fullName>
    </recommendedName>
</protein>
<evidence type="ECO:0000256" key="2">
    <source>
        <dbReference type="ARBA" id="ARBA00010663"/>
    </source>
</evidence>
<dbReference type="PANTHER" id="PTHR24243">
    <property type="entry name" value="G-PROTEIN COUPLED RECEPTOR"/>
    <property type="match status" value="1"/>
</dbReference>
<evidence type="ECO:0000256" key="3">
    <source>
        <dbReference type="ARBA" id="ARBA00022692"/>
    </source>
</evidence>
<feature type="domain" description="G-protein coupled receptors family 1 profile" evidence="11">
    <location>
        <begin position="92"/>
        <end position="419"/>
    </location>
</feature>
<keyword evidence="13" id="KW-1185">Reference proteome</keyword>
<evidence type="ECO:0000256" key="6">
    <source>
        <dbReference type="ARBA" id="ARBA00023136"/>
    </source>
</evidence>
<keyword evidence="8 9" id="KW-0807">Transducer</keyword>
<name>A0AAD5PT72_9CRUS</name>
<sequence length="519" mass="58158">MSDEAQNMSDINWHGLDIYPLDVSTEDELVNINASSNRSPSPIESLLGELSGSHSLIFMENAEEMLLPWKNNPNFLPIVLTHVITFVIGLAGNIVVISTMSRGHGERSVTSMFLVSLAVADLLLVAVSAPLETMGYFLNPWTKGGRLCQLQYYVEMLSAVASVLNLTAVSLERYLVIVYPMKSRSFCTLHNCRRALIAVWIFALLLTAPSVWARDSVTYIYYNNKTSVAVHYCMDTGDIGQDQGLVAYSGFVIALYQLLIMLVLPLLLMIICYSRVIQELWLSTKQITAMTRECNSGSPRRLDVQNVQTGWGSNHGPGLNTVAGRLSHVSHHQEHHHARKPANKYGHSRSGDGAKQARKQVIKMLILVVLLFLVCWGPRLLLNVIIKWGLPSYDHTVYQLRFVFYLLPFVHSCINPVIYGFMSTNFRRMMVRCCTRRRRFSQMCGCFVRCCEDDDAHSARPNSVMFEMSNGTGLRRHGTLGHTSAYCVSIATTEATLATAVPRGSLYQERPGLFTTEDM</sequence>
<accession>A0AAD5PT72</accession>
<dbReference type="PANTHER" id="PTHR24243:SF208">
    <property type="entry name" value="PYROKININ-1 RECEPTOR"/>
    <property type="match status" value="1"/>
</dbReference>
<evidence type="ECO:0000256" key="7">
    <source>
        <dbReference type="ARBA" id="ARBA00023170"/>
    </source>
</evidence>
<feature type="transmembrane region" description="Helical" evidence="10">
    <location>
        <begin position="245"/>
        <end position="273"/>
    </location>
</feature>
<feature type="transmembrane region" description="Helical" evidence="10">
    <location>
        <begin position="195"/>
        <end position="213"/>
    </location>
</feature>
<dbReference type="InterPro" id="IPR000611">
    <property type="entry name" value="NPY_rcpt"/>
</dbReference>
<dbReference type="SUPFAM" id="SSF81321">
    <property type="entry name" value="Family A G protein-coupled receptor-like"/>
    <property type="match status" value="1"/>
</dbReference>
<dbReference type="EMBL" id="WJBH02000006">
    <property type="protein sequence ID" value="KAI9556843.1"/>
    <property type="molecule type" value="Genomic_DNA"/>
</dbReference>
<gene>
    <name evidence="12" type="ORF">GHT06_016635</name>
</gene>
<dbReference type="InterPro" id="IPR017452">
    <property type="entry name" value="GPCR_Rhodpsn_7TM"/>
</dbReference>
<feature type="transmembrane region" description="Helical" evidence="10">
    <location>
        <begin position="75"/>
        <end position="97"/>
    </location>
</feature>
<dbReference type="GO" id="GO:0004983">
    <property type="term" value="F:neuropeptide Y receptor activity"/>
    <property type="evidence" value="ECO:0007669"/>
    <property type="project" value="InterPro"/>
</dbReference>
<evidence type="ECO:0000256" key="8">
    <source>
        <dbReference type="ARBA" id="ARBA00023224"/>
    </source>
</evidence>
<keyword evidence="5 9" id="KW-0297">G-protein coupled receptor</keyword>
<evidence type="ECO:0000256" key="4">
    <source>
        <dbReference type="ARBA" id="ARBA00022989"/>
    </source>
</evidence>
<feature type="transmembrane region" description="Helical" evidence="10">
    <location>
        <begin position="109"/>
        <end position="131"/>
    </location>
</feature>
<dbReference type="PROSITE" id="PS50262">
    <property type="entry name" value="G_PROTEIN_RECEP_F1_2"/>
    <property type="match status" value="1"/>
</dbReference>
<evidence type="ECO:0000313" key="12">
    <source>
        <dbReference type="EMBL" id="KAI9556843.1"/>
    </source>
</evidence>
<dbReference type="Gene3D" id="1.20.1070.10">
    <property type="entry name" value="Rhodopsin 7-helix transmembrane proteins"/>
    <property type="match status" value="1"/>
</dbReference>
<reference evidence="12 13" key="1">
    <citation type="submission" date="2022-05" db="EMBL/GenBank/DDBJ databases">
        <title>A multi-omics perspective on studying reproductive biology in Daphnia sinensis.</title>
        <authorList>
            <person name="Jia J."/>
        </authorList>
    </citation>
    <scope>NUCLEOTIDE SEQUENCE [LARGE SCALE GENOMIC DNA]</scope>
    <source>
        <strain evidence="12 13">WSL</strain>
    </source>
</reference>
<comment type="caution">
    <text evidence="12">The sequence shown here is derived from an EMBL/GenBank/DDBJ whole genome shotgun (WGS) entry which is preliminary data.</text>
</comment>
<evidence type="ECO:0000256" key="1">
    <source>
        <dbReference type="ARBA" id="ARBA00004141"/>
    </source>
</evidence>
<dbReference type="PROSITE" id="PS00237">
    <property type="entry name" value="G_PROTEIN_RECEP_F1_1"/>
    <property type="match status" value="1"/>
</dbReference>
<dbReference type="PRINTS" id="PR00237">
    <property type="entry name" value="GPCRRHODOPSN"/>
</dbReference>
<evidence type="ECO:0000313" key="13">
    <source>
        <dbReference type="Proteomes" id="UP000820818"/>
    </source>
</evidence>
<comment type="subcellular location">
    <subcellularLocation>
        <location evidence="1">Membrane</location>
        <topology evidence="1">Multi-pass membrane protein</topology>
    </subcellularLocation>
</comment>
<dbReference type="GO" id="GO:0005886">
    <property type="term" value="C:plasma membrane"/>
    <property type="evidence" value="ECO:0007669"/>
    <property type="project" value="TreeGrafter"/>
</dbReference>
<keyword evidence="6 10" id="KW-0472">Membrane</keyword>
<evidence type="ECO:0000256" key="10">
    <source>
        <dbReference type="SAM" id="Phobius"/>
    </source>
</evidence>
<evidence type="ECO:0000256" key="9">
    <source>
        <dbReference type="RuleBase" id="RU000688"/>
    </source>
</evidence>